<evidence type="ECO:0000313" key="2">
    <source>
        <dbReference type="Proteomes" id="UP001333110"/>
    </source>
</evidence>
<reference evidence="1 2" key="1">
    <citation type="journal article" date="2023" name="J. Hered.">
        <title>Chromosome-level genome of the wood stork (Mycteria americana) provides insight into avian chromosome evolution.</title>
        <authorList>
            <person name="Flamio R. Jr."/>
            <person name="Ramstad K.M."/>
        </authorList>
    </citation>
    <scope>NUCLEOTIDE SEQUENCE [LARGE SCALE GENOMIC DNA]</scope>
    <source>
        <strain evidence="1">JAX WOST 10</strain>
    </source>
</reference>
<proteinExistence type="predicted"/>
<gene>
    <name evidence="1" type="ORF">QYF61_020063</name>
</gene>
<dbReference type="Proteomes" id="UP001333110">
    <property type="component" value="Unassembled WGS sequence"/>
</dbReference>
<accession>A0AAN7N697</accession>
<dbReference type="AlphaFoldDB" id="A0AAN7N697"/>
<organism evidence="1 2">
    <name type="scientific">Mycteria americana</name>
    <name type="common">Wood stork</name>
    <dbReference type="NCBI Taxonomy" id="33587"/>
    <lineage>
        <taxon>Eukaryota</taxon>
        <taxon>Metazoa</taxon>
        <taxon>Chordata</taxon>
        <taxon>Craniata</taxon>
        <taxon>Vertebrata</taxon>
        <taxon>Euteleostomi</taxon>
        <taxon>Archelosauria</taxon>
        <taxon>Archosauria</taxon>
        <taxon>Dinosauria</taxon>
        <taxon>Saurischia</taxon>
        <taxon>Theropoda</taxon>
        <taxon>Coelurosauria</taxon>
        <taxon>Aves</taxon>
        <taxon>Neognathae</taxon>
        <taxon>Neoaves</taxon>
        <taxon>Aequornithes</taxon>
        <taxon>Ciconiiformes</taxon>
        <taxon>Ciconiidae</taxon>
        <taxon>Mycteria</taxon>
    </lineage>
</organism>
<protein>
    <recommendedName>
        <fullName evidence="3">Reverse transcriptase</fullName>
    </recommendedName>
</protein>
<dbReference type="EMBL" id="JAUNZN010000007">
    <property type="protein sequence ID" value="KAK4818844.1"/>
    <property type="molecule type" value="Genomic_DNA"/>
</dbReference>
<evidence type="ECO:0000313" key="1">
    <source>
        <dbReference type="EMBL" id="KAK4818844.1"/>
    </source>
</evidence>
<comment type="caution">
    <text evidence="1">The sequence shown here is derived from an EMBL/GenBank/DDBJ whole genome shotgun (WGS) entry which is preliminary data.</text>
</comment>
<evidence type="ECO:0008006" key="3">
    <source>
        <dbReference type="Google" id="ProtNLM"/>
    </source>
</evidence>
<dbReference type="PANTHER" id="PTHR33332">
    <property type="entry name" value="REVERSE TRANSCRIPTASE DOMAIN-CONTAINING PROTEIN"/>
    <property type="match status" value="1"/>
</dbReference>
<keyword evidence="2" id="KW-1185">Reference proteome</keyword>
<sequence length="463" mass="52937">MSLDTLQHLSIKKKKRNLVQRRATKLVKDLENKPYEERLRELGPFSLEKRRLRGDLIALYNYLKEGCSEVRVSLFSQDERKQLCQGRFRLDIRKNLFTERVIKHWNRLPKEVVESPSLGVFKRHIDVALRDMVNGGLGSVRFTVGLDDLQGLFQPKCFYDSVGQKKHLFLSCSNQSWTVLLILGIGSRKIIVKVSITIVHDSKTAELVLNVLILALKAEYSYSHGSAPEAALNPFIPQSVLILGIALTPVQDLALGLVELHEVHMGPLQACQGPSEWPFPLSPGTLPDCYDFSNMRKSCLATMSANSLRILALRIPCMYVQVPQVVSNLIFYYGRRWEQPLILTARVKGKNYLTWTSNTVLGPVLFNIFINDLGKGIECTLSKFADNTKLGRSVDLIECRKALQRVLNRLDQWAEAKCMRFNKAKRKVLHLDHNNPMQCYRFGEEWLESCHQRRTWGCWLIAG</sequence>
<name>A0AAN7N697_MYCAM</name>